<dbReference type="EMBL" id="JASCZI010000404">
    <property type="protein sequence ID" value="MED6111613.1"/>
    <property type="molecule type" value="Genomic_DNA"/>
</dbReference>
<comment type="caution">
    <text evidence="2">The sequence shown here is derived from an EMBL/GenBank/DDBJ whole genome shotgun (WGS) entry which is preliminary data.</text>
</comment>
<evidence type="ECO:0000313" key="2">
    <source>
        <dbReference type="EMBL" id="MED6111613.1"/>
    </source>
</evidence>
<proteinExistence type="predicted"/>
<dbReference type="Proteomes" id="UP001341840">
    <property type="component" value="Unassembled WGS sequence"/>
</dbReference>
<evidence type="ECO:0000256" key="1">
    <source>
        <dbReference type="SAM" id="MobiDB-lite"/>
    </source>
</evidence>
<feature type="region of interest" description="Disordered" evidence="1">
    <location>
        <begin position="1"/>
        <end position="22"/>
    </location>
</feature>
<name>A0ABU6QJB1_9FABA</name>
<organism evidence="2 3">
    <name type="scientific">Stylosanthes scabra</name>
    <dbReference type="NCBI Taxonomy" id="79078"/>
    <lineage>
        <taxon>Eukaryota</taxon>
        <taxon>Viridiplantae</taxon>
        <taxon>Streptophyta</taxon>
        <taxon>Embryophyta</taxon>
        <taxon>Tracheophyta</taxon>
        <taxon>Spermatophyta</taxon>
        <taxon>Magnoliopsida</taxon>
        <taxon>eudicotyledons</taxon>
        <taxon>Gunneridae</taxon>
        <taxon>Pentapetalae</taxon>
        <taxon>rosids</taxon>
        <taxon>fabids</taxon>
        <taxon>Fabales</taxon>
        <taxon>Fabaceae</taxon>
        <taxon>Papilionoideae</taxon>
        <taxon>50 kb inversion clade</taxon>
        <taxon>dalbergioids sensu lato</taxon>
        <taxon>Dalbergieae</taxon>
        <taxon>Pterocarpus clade</taxon>
        <taxon>Stylosanthes</taxon>
    </lineage>
</organism>
<sequence>MMTRRSRCDGGSSDRRGTIKMRNHQTYSNMFGDCSSSVKMQTFGCSRKYHQQEDIVRVHEEEQGPI</sequence>
<reference evidence="2 3" key="1">
    <citation type="journal article" date="2023" name="Plants (Basel)">
        <title>Bridging the Gap: Combining Genomics and Transcriptomics Approaches to Understand Stylosanthes scabra, an Orphan Legume from the Brazilian Caatinga.</title>
        <authorList>
            <person name="Ferreira-Neto J.R.C."/>
            <person name="da Silva M.D."/>
            <person name="Binneck E."/>
            <person name="de Melo N.F."/>
            <person name="da Silva R.H."/>
            <person name="de Melo A.L.T.M."/>
            <person name="Pandolfi V."/>
            <person name="Bustamante F.O."/>
            <person name="Brasileiro-Vidal A.C."/>
            <person name="Benko-Iseppon A.M."/>
        </authorList>
    </citation>
    <scope>NUCLEOTIDE SEQUENCE [LARGE SCALE GENOMIC DNA]</scope>
    <source>
        <tissue evidence="2">Leaves</tissue>
    </source>
</reference>
<keyword evidence="3" id="KW-1185">Reference proteome</keyword>
<protein>
    <submittedName>
        <fullName evidence="2">Uncharacterized protein</fullName>
    </submittedName>
</protein>
<evidence type="ECO:0000313" key="3">
    <source>
        <dbReference type="Proteomes" id="UP001341840"/>
    </source>
</evidence>
<feature type="compositionally biased region" description="Basic and acidic residues" evidence="1">
    <location>
        <begin position="1"/>
        <end position="17"/>
    </location>
</feature>
<gene>
    <name evidence="2" type="ORF">PIB30_053816</name>
</gene>
<accession>A0ABU6QJB1</accession>